<evidence type="ECO:0000256" key="2">
    <source>
        <dbReference type="ARBA" id="ARBA00022692"/>
    </source>
</evidence>
<dbReference type="InterPro" id="IPR000620">
    <property type="entry name" value="EamA_dom"/>
</dbReference>
<feature type="transmembrane region" description="Helical" evidence="5">
    <location>
        <begin position="211"/>
        <end position="234"/>
    </location>
</feature>
<reference evidence="7 8" key="1">
    <citation type="submission" date="2014-03" db="EMBL/GenBank/DDBJ databases">
        <title>Draft Genome Sequence of Actibacterium mucosum KCTC 23349, a Marine Alphaproteobacterium with Complex Ionic Requirements Isolated from Mediterranean Seawater at Malvarrosa Beach, Valencia, Spain.</title>
        <authorList>
            <person name="Arahal D.R."/>
            <person name="Shao Z."/>
            <person name="Lai Q."/>
            <person name="Pujalte M.J."/>
        </authorList>
    </citation>
    <scope>NUCLEOTIDE SEQUENCE [LARGE SCALE GENOMIC DNA]</scope>
    <source>
        <strain evidence="7 8">KCTC 23349</strain>
    </source>
</reference>
<feature type="transmembrane region" description="Helical" evidence="5">
    <location>
        <begin position="272"/>
        <end position="293"/>
    </location>
</feature>
<gene>
    <name evidence="7" type="ORF">ACMU_03805</name>
</gene>
<keyword evidence="3 5" id="KW-1133">Transmembrane helix</keyword>
<accession>A0A037ZFA4</accession>
<dbReference type="PANTHER" id="PTHR32322:SF9">
    <property type="entry name" value="AMINO-ACID METABOLITE EFFLUX PUMP-RELATED"/>
    <property type="match status" value="1"/>
</dbReference>
<name>A0A037ZFA4_9RHOB</name>
<evidence type="ECO:0000256" key="5">
    <source>
        <dbReference type="SAM" id="Phobius"/>
    </source>
</evidence>
<protein>
    <submittedName>
        <fullName evidence="7">Membrane protein</fullName>
    </submittedName>
</protein>
<evidence type="ECO:0000259" key="6">
    <source>
        <dbReference type="Pfam" id="PF00892"/>
    </source>
</evidence>
<evidence type="ECO:0000256" key="4">
    <source>
        <dbReference type="ARBA" id="ARBA00023136"/>
    </source>
</evidence>
<sequence>METQPRLSDWMSIITLGVIWGGTFMVVTIALQGYGPLTVACARTTFGAIGLLALMRILHRPMPNPAPGLWPLIVASGLLSTAVPFVLLSWGQQHVPSAFAGVSMASVPIFVLPLAHFFAGERLNLRKSVGVALGFSGALLLIGPGLLLLGRGAEPLAQLACVGAALCYAVSSIVTRRCPPVDPITLAALSLTIGAAALWPLMLVFEGVPAWSGTVPGVAIILLGLVPTAFATLLRVSVIRAAGPGFMTLVNYQVPAWSMVFGALILSEALPGRFFVALALILTGLVISQFFSLRKMLFGR</sequence>
<evidence type="ECO:0000313" key="7">
    <source>
        <dbReference type="EMBL" id="KAJ54221.1"/>
    </source>
</evidence>
<feature type="transmembrane region" description="Helical" evidence="5">
    <location>
        <begin position="97"/>
        <end position="119"/>
    </location>
</feature>
<feature type="transmembrane region" description="Helical" evidence="5">
    <location>
        <begin position="37"/>
        <end position="57"/>
    </location>
</feature>
<feature type="transmembrane region" description="Helical" evidence="5">
    <location>
        <begin position="131"/>
        <end position="150"/>
    </location>
</feature>
<feature type="transmembrane region" description="Helical" evidence="5">
    <location>
        <begin position="12"/>
        <end position="31"/>
    </location>
</feature>
<feature type="transmembrane region" description="Helical" evidence="5">
    <location>
        <begin position="186"/>
        <end position="205"/>
    </location>
</feature>
<dbReference type="STRING" id="1454373.ACMU_03805"/>
<dbReference type="AlphaFoldDB" id="A0A037ZFA4"/>
<dbReference type="GO" id="GO:0016020">
    <property type="term" value="C:membrane"/>
    <property type="evidence" value="ECO:0007669"/>
    <property type="project" value="UniProtKB-SubCell"/>
</dbReference>
<keyword evidence="4 5" id="KW-0472">Membrane</keyword>
<proteinExistence type="predicted"/>
<evidence type="ECO:0000256" key="1">
    <source>
        <dbReference type="ARBA" id="ARBA00004141"/>
    </source>
</evidence>
<keyword evidence="8" id="KW-1185">Reference proteome</keyword>
<dbReference type="SUPFAM" id="SSF103481">
    <property type="entry name" value="Multidrug resistance efflux transporter EmrE"/>
    <property type="match status" value="2"/>
</dbReference>
<dbReference type="PANTHER" id="PTHR32322">
    <property type="entry name" value="INNER MEMBRANE TRANSPORTER"/>
    <property type="match status" value="1"/>
</dbReference>
<dbReference type="Pfam" id="PF00892">
    <property type="entry name" value="EamA"/>
    <property type="match status" value="2"/>
</dbReference>
<dbReference type="Proteomes" id="UP000026249">
    <property type="component" value="Unassembled WGS sequence"/>
</dbReference>
<feature type="transmembrane region" description="Helical" evidence="5">
    <location>
        <begin position="69"/>
        <end position="91"/>
    </location>
</feature>
<feature type="domain" description="EamA" evidence="6">
    <location>
        <begin position="13"/>
        <end position="142"/>
    </location>
</feature>
<dbReference type="EMBL" id="JFKE01000010">
    <property type="protein sequence ID" value="KAJ54221.1"/>
    <property type="molecule type" value="Genomic_DNA"/>
</dbReference>
<feature type="domain" description="EamA" evidence="6">
    <location>
        <begin position="158"/>
        <end position="287"/>
    </location>
</feature>
<comment type="subcellular location">
    <subcellularLocation>
        <location evidence="1">Membrane</location>
        <topology evidence="1">Multi-pass membrane protein</topology>
    </subcellularLocation>
</comment>
<organism evidence="7 8">
    <name type="scientific">Actibacterium mucosum KCTC 23349</name>
    <dbReference type="NCBI Taxonomy" id="1454373"/>
    <lineage>
        <taxon>Bacteria</taxon>
        <taxon>Pseudomonadati</taxon>
        <taxon>Pseudomonadota</taxon>
        <taxon>Alphaproteobacteria</taxon>
        <taxon>Rhodobacterales</taxon>
        <taxon>Roseobacteraceae</taxon>
        <taxon>Actibacterium</taxon>
    </lineage>
</organism>
<comment type="caution">
    <text evidence="7">The sequence shown here is derived from an EMBL/GenBank/DDBJ whole genome shotgun (WGS) entry which is preliminary data.</text>
</comment>
<evidence type="ECO:0000256" key="3">
    <source>
        <dbReference type="ARBA" id="ARBA00022989"/>
    </source>
</evidence>
<keyword evidence="2 5" id="KW-0812">Transmembrane</keyword>
<dbReference type="InterPro" id="IPR050638">
    <property type="entry name" value="AA-Vitamin_Transporters"/>
</dbReference>
<dbReference type="RefSeq" id="WP_035262266.1">
    <property type="nucleotide sequence ID" value="NZ_JFKE01000010.1"/>
</dbReference>
<evidence type="ECO:0000313" key="8">
    <source>
        <dbReference type="Proteomes" id="UP000026249"/>
    </source>
</evidence>
<feature type="transmembrane region" description="Helical" evidence="5">
    <location>
        <begin position="246"/>
        <end position="266"/>
    </location>
</feature>
<dbReference type="InterPro" id="IPR037185">
    <property type="entry name" value="EmrE-like"/>
</dbReference>
<dbReference type="OrthoDB" id="9810556at2"/>